<name>A0A1E7EY33_9STRA</name>
<dbReference type="PROSITE" id="PS00107">
    <property type="entry name" value="PROTEIN_KINASE_ATP"/>
    <property type="match status" value="1"/>
</dbReference>
<gene>
    <name evidence="5" type="ORF">FRACYDRAFT_193421</name>
</gene>
<evidence type="ECO:0000313" key="5">
    <source>
        <dbReference type="EMBL" id="OEU10729.1"/>
    </source>
</evidence>
<dbReference type="InParanoid" id="A0A1E7EY33"/>
<organism evidence="5 6">
    <name type="scientific">Fragilariopsis cylindrus CCMP1102</name>
    <dbReference type="NCBI Taxonomy" id="635003"/>
    <lineage>
        <taxon>Eukaryota</taxon>
        <taxon>Sar</taxon>
        <taxon>Stramenopiles</taxon>
        <taxon>Ochrophyta</taxon>
        <taxon>Bacillariophyta</taxon>
        <taxon>Bacillariophyceae</taxon>
        <taxon>Bacillariophycidae</taxon>
        <taxon>Bacillariales</taxon>
        <taxon>Bacillariaceae</taxon>
        <taxon>Fragilariopsis</taxon>
    </lineage>
</organism>
<evidence type="ECO:0000256" key="2">
    <source>
        <dbReference type="ARBA" id="ARBA00022840"/>
    </source>
</evidence>
<dbReference type="EMBL" id="KV784370">
    <property type="protein sequence ID" value="OEU10729.1"/>
    <property type="molecule type" value="Genomic_DNA"/>
</dbReference>
<dbReference type="FunFam" id="1.10.510.10:FF:000571">
    <property type="entry name" value="Maternal embryonic leucine zipper kinase"/>
    <property type="match status" value="1"/>
</dbReference>
<feature type="non-terminal residue" evidence="5">
    <location>
        <position position="1"/>
    </location>
</feature>
<evidence type="ECO:0000256" key="1">
    <source>
        <dbReference type="ARBA" id="ARBA00022741"/>
    </source>
</evidence>
<keyword evidence="2 3" id="KW-0067">ATP-binding</keyword>
<feature type="binding site" evidence="3">
    <location>
        <position position="24"/>
    </location>
    <ligand>
        <name>ATP</name>
        <dbReference type="ChEBI" id="CHEBI:30616"/>
    </ligand>
</feature>
<sequence length="306" mass="34927">VGHGTFSVVHEVKMKRTKEVYVAKRIFRKDLHPSDAIALQDEIEALQQVTNCEHIVKLFDVFDEPDSTFLVLESMKGGDLIDRIVKKQHYTEYDAKEVSRKLLMGVAYCHKKKIANRDLKPESVLLKAHSDTDVKISDFGYAKRVTFPNSLKTQCGTEGYVAPEILEHRPAYDVSCDMWSLGVIIYIVLGGYRPFRGEGEDIQRQTRYGEYKFHKRYWGHVSDDAKKLITSMLTVDPERRITAEDALQDRWIQADEVSLGGVELSDNMKDLMNLRNAKRKIKAATTAIIATKKLQIIGGFHAYQDS</sequence>
<evidence type="ECO:0000256" key="3">
    <source>
        <dbReference type="PROSITE-ProRule" id="PRU10141"/>
    </source>
</evidence>
<dbReference type="Gene3D" id="3.30.200.20">
    <property type="entry name" value="Phosphorylase Kinase, domain 1"/>
    <property type="match status" value="1"/>
</dbReference>
<dbReference type="GO" id="GO:0005524">
    <property type="term" value="F:ATP binding"/>
    <property type="evidence" value="ECO:0007669"/>
    <property type="project" value="UniProtKB-UniRule"/>
</dbReference>
<reference evidence="5 6" key="1">
    <citation type="submission" date="2016-09" db="EMBL/GenBank/DDBJ databases">
        <title>Extensive genetic diversity and differential bi-allelic expression allows diatom success in the polar Southern Ocean.</title>
        <authorList>
            <consortium name="DOE Joint Genome Institute"/>
            <person name="Mock T."/>
            <person name="Otillar R.P."/>
            <person name="Strauss J."/>
            <person name="Dupont C."/>
            <person name="Frickenhaus S."/>
            <person name="Maumus F."/>
            <person name="Mcmullan M."/>
            <person name="Sanges R."/>
            <person name="Schmutz J."/>
            <person name="Toseland A."/>
            <person name="Valas R."/>
            <person name="Veluchamy A."/>
            <person name="Ward B.J."/>
            <person name="Allen A."/>
            <person name="Barry K."/>
            <person name="Falciatore A."/>
            <person name="Ferrante M."/>
            <person name="Fortunato A.E."/>
            <person name="Gloeckner G."/>
            <person name="Gruber A."/>
            <person name="Hipkin R."/>
            <person name="Janech M."/>
            <person name="Kroth P."/>
            <person name="Leese F."/>
            <person name="Lindquist E."/>
            <person name="Lyon B.R."/>
            <person name="Martin J."/>
            <person name="Mayer C."/>
            <person name="Parker M."/>
            <person name="Quesneville H."/>
            <person name="Raymond J."/>
            <person name="Uhlig C."/>
            <person name="Valentin K.U."/>
            <person name="Worden A.Z."/>
            <person name="Armbrust E.V."/>
            <person name="Bowler C."/>
            <person name="Green B."/>
            <person name="Moulton V."/>
            <person name="Van Oosterhout C."/>
            <person name="Grigoriev I."/>
        </authorList>
    </citation>
    <scope>NUCLEOTIDE SEQUENCE [LARGE SCALE GENOMIC DNA]</scope>
    <source>
        <strain evidence="5 6">CCMP1102</strain>
    </source>
</reference>
<dbReference type="InterPro" id="IPR011009">
    <property type="entry name" value="Kinase-like_dom_sf"/>
</dbReference>
<dbReference type="PROSITE" id="PS50011">
    <property type="entry name" value="PROTEIN_KINASE_DOM"/>
    <property type="match status" value="1"/>
</dbReference>
<dbReference type="Pfam" id="PF00069">
    <property type="entry name" value="Pkinase"/>
    <property type="match status" value="1"/>
</dbReference>
<dbReference type="InterPro" id="IPR000719">
    <property type="entry name" value="Prot_kinase_dom"/>
</dbReference>
<accession>A0A1E7EY33</accession>
<keyword evidence="6" id="KW-1185">Reference proteome</keyword>
<evidence type="ECO:0000259" key="4">
    <source>
        <dbReference type="PROSITE" id="PS50011"/>
    </source>
</evidence>
<proteinExistence type="predicted"/>
<dbReference type="InterPro" id="IPR017441">
    <property type="entry name" value="Protein_kinase_ATP_BS"/>
</dbReference>
<protein>
    <submittedName>
        <fullName evidence="5">Kinase-like protein</fullName>
    </submittedName>
</protein>
<feature type="domain" description="Protein kinase" evidence="4">
    <location>
        <begin position="1"/>
        <end position="252"/>
    </location>
</feature>
<keyword evidence="5" id="KW-0418">Kinase</keyword>
<dbReference type="KEGG" id="fcy:FRACYDRAFT_193421"/>
<dbReference type="Gene3D" id="1.10.510.10">
    <property type="entry name" value="Transferase(Phosphotransferase) domain 1"/>
    <property type="match status" value="1"/>
</dbReference>
<dbReference type="GO" id="GO:0004672">
    <property type="term" value="F:protein kinase activity"/>
    <property type="evidence" value="ECO:0007669"/>
    <property type="project" value="InterPro"/>
</dbReference>
<keyword evidence="5" id="KW-0808">Transferase</keyword>
<dbReference type="OrthoDB" id="40902at2759"/>
<dbReference type="CDD" id="cd05117">
    <property type="entry name" value="STKc_CAMK"/>
    <property type="match status" value="1"/>
</dbReference>
<dbReference type="AlphaFoldDB" id="A0A1E7EY33"/>
<dbReference type="PANTHER" id="PTHR24347">
    <property type="entry name" value="SERINE/THREONINE-PROTEIN KINASE"/>
    <property type="match status" value="1"/>
</dbReference>
<evidence type="ECO:0000313" key="6">
    <source>
        <dbReference type="Proteomes" id="UP000095751"/>
    </source>
</evidence>
<keyword evidence="1 3" id="KW-0547">Nucleotide-binding</keyword>
<dbReference type="SUPFAM" id="SSF56112">
    <property type="entry name" value="Protein kinase-like (PK-like)"/>
    <property type="match status" value="1"/>
</dbReference>
<dbReference type="Proteomes" id="UP000095751">
    <property type="component" value="Unassembled WGS sequence"/>
</dbReference>